<dbReference type="Proteomes" id="UP000034022">
    <property type="component" value="Unassembled WGS sequence"/>
</dbReference>
<gene>
    <name evidence="1" type="ORF">US91_C0006G0023</name>
</gene>
<evidence type="ECO:0000313" key="2">
    <source>
        <dbReference type="Proteomes" id="UP000034022"/>
    </source>
</evidence>
<reference evidence="1 2" key="1">
    <citation type="journal article" date="2015" name="Nature">
        <title>rRNA introns, odd ribosomes, and small enigmatic genomes across a large radiation of phyla.</title>
        <authorList>
            <person name="Brown C.T."/>
            <person name="Hug L.A."/>
            <person name="Thomas B.C."/>
            <person name="Sharon I."/>
            <person name="Castelle C.J."/>
            <person name="Singh A."/>
            <person name="Wilkins M.J."/>
            <person name="Williams K.H."/>
            <person name="Banfield J.F."/>
        </authorList>
    </citation>
    <scope>NUCLEOTIDE SEQUENCE [LARGE SCALE GENOMIC DNA]</scope>
</reference>
<sequence length="120" mass="14048">MEALDTINKEEEIKAKVIALFKQYKILKTLSPGQVCDAVGIFDDEVMLEQILKKTNDYRIILILGVFVGNLEFAKIACRRALNEEHGNEYAQELICEIMKFSIFEEPLWDYVLRIKRRQH</sequence>
<comment type="caution">
    <text evidence="1">The sequence shown here is derived from an EMBL/GenBank/DDBJ whole genome shotgun (WGS) entry which is preliminary data.</text>
</comment>
<evidence type="ECO:0000313" key="1">
    <source>
        <dbReference type="EMBL" id="KKQ70186.1"/>
    </source>
</evidence>
<dbReference type="AlphaFoldDB" id="A0A0G0MZC2"/>
<accession>A0A0G0MZC2</accession>
<name>A0A0G0MZC2_9BACT</name>
<proteinExistence type="predicted"/>
<organism evidence="1 2">
    <name type="scientific">Candidatus Falkowbacteria bacterium GW2011_GWE1_38_31</name>
    <dbReference type="NCBI Taxonomy" id="1618638"/>
    <lineage>
        <taxon>Bacteria</taxon>
        <taxon>Candidatus Falkowiibacteriota</taxon>
    </lineage>
</organism>
<dbReference type="EMBL" id="LBUU01000006">
    <property type="protein sequence ID" value="KKQ70186.1"/>
    <property type="molecule type" value="Genomic_DNA"/>
</dbReference>
<protein>
    <submittedName>
        <fullName evidence="1">Uncharacterized protein</fullName>
    </submittedName>
</protein>